<name>I7ZGZ8_9GAMM</name>
<dbReference type="STRING" id="1172194.WQQ_11240"/>
<sequence length="250" mass="25884">MNAAEIAVVVGSTGAMGQVIVRRLAQRGLKVVAVARSENSLASLVAEAPGTVACAADIATDSAIEAIAAHLDRPVRMVVHGPGVATAGGVRDAPTQAVIDAVNIKVGGMLRLVRSVDRRLARHSRLVAIGGHYGFEPTAYAATAGVANAALANLMRQLSWAYGERGITAHLIAPGPADTERLRRVAESRAALAGAGVDSIYAEMKRESAIGAFTSVEQIAWAVELLLAEEADAFAGSTLFMDAGRRRGLP</sequence>
<dbReference type="InterPro" id="IPR036291">
    <property type="entry name" value="NAD(P)-bd_dom_sf"/>
</dbReference>
<dbReference type="CDD" id="cd05233">
    <property type="entry name" value="SDR_c"/>
    <property type="match status" value="1"/>
</dbReference>
<dbReference type="Gene3D" id="3.40.50.720">
    <property type="entry name" value="NAD(P)-binding Rossmann-like Domain"/>
    <property type="match status" value="1"/>
</dbReference>
<dbReference type="PANTHER" id="PTHR43477:SF1">
    <property type="entry name" value="DIHYDROANTICAPSIN 7-DEHYDROGENASE"/>
    <property type="match status" value="1"/>
</dbReference>
<dbReference type="Pfam" id="PF13561">
    <property type="entry name" value="adh_short_C2"/>
    <property type="match status" value="1"/>
</dbReference>
<dbReference type="InterPro" id="IPR002347">
    <property type="entry name" value="SDR_fam"/>
</dbReference>
<keyword evidence="4" id="KW-1185">Reference proteome</keyword>
<protein>
    <submittedName>
        <fullName evidence="3">Short-chain dehydrogenase family protein</fullName>
    </submittedName>
</protein>
<reference evidence="3 4" key="1">
    <citation type="journal article" date="2012" name="J. Bacteriol.">
        <title>Genome Sequence of n-Alkane-Degrading Hydrocarboniphaga effusa Strain AP103T (ATCC BAA-332T).</title>
        <authorList>
            <person name="Chang H.K."/>
            <person name="Zylstra G.J."/>
            <person name="Chae J.C."/>
        </authorList>
    </citation>
    <scope>NUCLEOTIDE SEQUENCE [LARGE SCALE GENOMIC DNA]</scope>
    <source>
        <strain evidence="3 4">AP103</strain>
    </source>
</reference>
<evidence type="ECO:0000313" key="3">
    <source>
        <dbReference type="EMBL" id="EIT70987.1"/>
    </source>
</evidence>
<dbReference type="SUPFAM" id="SSF51735">
    <property type="entry name" value="NAD(P)-binding Rossmann-fold domains"/>
    <property type="match status" value="1"/>
</dbReference>
<evidence type="ECO:0000256" key="1">
    <source>
        <dbReference type="ARBA" id="ARBA00006484"/>
    </source>
</evidence>
<accession>I7ZGZ8</accession>
<dbReference type="PRINTS" id="PR00081">
    <property type="entry name" value="GDHRDH"/>
</dbReference>
<dbReference type="AlphaFoldDB" id="I7ZGZ8"/>
<dbReference type="RefSeq" id="WP_007184079.1">
    <property type="nucleotide sequence ID" value="NZ_AKGD01000001.1"/>
</dbReference>
<gene>
    <name evidence="3" type="ORF">WQQ_11240</name>
</gene>
<proteinExistence type="inferred from homology"/>
<keyword evidence="2" id="KW-0560">Oxidoreductase</keyword>
<dbReference type="GO" id="GO:0016491">
    <property type="term" value="F:oxidoreductase activity"/>
    <property type="evidence" value="ECO:0007669"/>
    <property type="project" value="UniProtKB-KW"/>
</dbReference>
<evidence type="ECO:0000256" key="2">
    <source>
        <dbReference type="ARBA" id="ARBA00023002"/>
    </source>
</evidence>
<comment type="caution">
    <text evidence="3">The sequence shown here is derived from an EMBL/GenBank/DDBJ whole genome shotgun (WGS) entry which is preliminary data.</text>
</comment>
<comment type="similarity">
    <text evidence="1">Belongs to the short-chain dehydrogenases/reductases (SDR) family.</text>
</comment>
<evidence type="ECO:0000313" key="4">
    <source>
        <dbReference type="Proteomes" id="UP000003704"/>
    </source>
</evidence>
<dbReference type="PANTHER" id="PTHR43477">
    <property type="entry name" value="DIHYDROANTICAPSIN 7-DEHYDROGENASE"/>
    <property type="match status" value="1"/>
</dbReference>
<dbReference type="Proteomes" id="UP000003704">
    <property type="component" value="Unassembled WGS sequence"/>
</dbReference>
<dbReference type="InterPro" id="IPR051122">
    <property type="entry name" value="SDR_DHRS6-like"/>
</dbReference>
<dbReference type="PATRIC" id="fig|1172194.4.peg.1079"/>
<organism evidence="3 4">
    <name type="scientific">Hydrocarboniphaga effusa AP103</name>
    <dbReference type="NCBI Taxonomy" id="1172194"/>
    <lineage>
        <taxon>Bacteria</taxon>
        <taxon>Pseudomonadati</taxon>
        <taxon>Pseudomonadota</taxon>
        <taxon>Gammaproteobacteria</taxon>
        <taxon>Nevskiales</taxon>
        <taxon>Nevskiaceae</taxon>
        <taxon>Hydrocarboniphaga</taxon>
    </lineage>
</organism>
<dbReference type="EMBL" id="AKGD01000001">
    <property type="protein sequence ID" value="EIT70987.1"/>
    <property type="molecule type" value="Genomic_DNA"/>
</dbReference>